<proteinExistence type="predicted"/>
<dbReference type="Proteomes" id="UP000286100">
    <property type="component" value="Unassembled WGS sequence"/>
</dbReference>
<accession>A0A418WMA4</accession>
<sequence>MSSVDPVFAQWLQSEGLWAIQTDAPRAAQWGEQAITAERMTALAFKADAVDEAARQLAFLGGPLAEDEHLLPGRWRHRKGQVVTLTIGRLGYDAGKAVFVLDAQDDLARGLSTVTVLCRL</sequence>
<evidence type="ECO:0000313" key="2">
    <source>
        <dbReference type="Proteomes" id="UP000286100"/>
    </source>
</evidence>
<comment type="caution">
    <text evidence="1">The sequence shown here is derived from an EMBL/GenBank/DDBJ whole genome shotgun (WGS) entry which is preliminary data.</text>
</comment>
<organism evidence="1 2">
    <name type="scientific">Sphingomonas cavernae</name>
    <dbReference type="NCBI Taxonomy" id="2320861"/>
    <lineage>
        <taxon>Bacteria</taxon>
        <taxon>Pseudomonadati</taxon>
        <taxon>Pseudomonadota</taxon>
        <taxon>Alphaproteobacteria</taxon>
        <taxon>Sphingomonadales</taxon>
        <taxon>Sphingomonadaceae</taxon>
        <taxon>Sphingomonas</taxon>
    </lineage>
</organism>
<protein>
    <submittedName>
        <fullName evidence="1">Uncharacterized protein</fullName>
    </submittedName>
</protein>
<evidence type="ECO:0000313" key="1">
    <source>
        <dbReference type="EMBL" id="RJF91139.1"/>
    </source>
</evidence>
<gene>
    <name evidence="1" type="ORF">D3876_13485</name>
</gene>
<reference evidence="1 2" key="1">
    <citation type="submission" date="2018-09" db="EMBL/GenBank/DDBJ databases">
        <authorList>
            <person name="Zhu H."/>
        </authorList>
    </citation>
    <scope>NUCLEOTIDE SEQUENCE [LARGE SCALE GENOMIC DNA]</scope>
    <source>
        <strain evidence="1 2">K2R01-6</strain>
    </source>
</reference>
<keyword evidence="2" id="KW-1185">Reference proteome</keyword>
<dbReference type="EMBL" id="QYUM01000003">
    <property type="protein sequence ID" value="RJF91139.1"/>
    <property type="molecule type" value="Genomic_DNA"/>
</dbReference>
<name>A0A418WMA4_9SPHN</name>
<dbReference type="OrthoDB" id="7595759at2"/>
<dbReference type="RefSeq" id="WP_119762956.1">
    <property type="nucleotide sequence ID" value="NZ_QYUM01000003.1"/>
</dbReference>
<dbReference type="AlphaFoldDB" id="A0A418WMA4"/>